<comment type="catalytic activity">
    <reaction evidence="8">
        <text>N(1)-(5-phospho-beta-D-ribosyl)glycinamide + (6R)-10-formyltetrahydrofolate = N(2)-formyl-N(1)-(5-phospho-beta-D-ribosyl)glycinamide + (6S)-5,6,7,8-tetrahydrofolate + H(+)</text>
        <dbReference type="Rhea" id="RHEA:15053"/>
        <dbReference type="ChEBI" id="CHEBI:15378"/>
        <dbReference type="ChEBI" id="CHEBI:57453"/>
        <dbReference type="ChEBI" id="CHEBI:143788"/>
        <dbReference type="ChEBI" id="CHEBI:147286"/>
        <dbReference type="ChEBI" id="CHEBI:195366"/>
        <dbReference type="EC" id="2.1.2.2"/>
    </reaction>
</comment>
<organism evidence="10 11">
    <name type="scientific">Gossypium arboreum</name>
    <name type="common">Tree cotton</name>
    <name type="synonym">Gossypium nanking</name>
    <dbReference type="NCBI Taxonomy" id="29729"/>
    <lineage>
        <taxon>Eukaryota</taxon>
        <taxon>Viridiplantae</taxon>
        <taxon>Streptophyta</taxon>
        <taxon>Embryophyta</taxon>
        <taxon>Tracheophyta</taxon>
        <taxon>Spermatophyta</taxon>
        <taxon>Magnoliopsida</taxon>
        <taxon>eudicotyledons</taxon>
        <taxon>Gunneridae</taxon>
        <taxon>Pentapetalae</taxon>
        <taxon>rosids</taxon>
        <taxon>malvids</taxon>
        <taxon>Malvales</taxon>
        <taxon>Malvaceae</taxon>
        <taxon>Malvoideae</taxon>
        <taxon>Gossypium</taxon>
    </lineage>
</organism>
<dbReference type="GO" id="GO:0004644">
    <property type="term" value="F:phosphoribosylglycinamide formyltransferase activity"/>
    <property type="evidence" value="ECO:0007669"/>
    <property type="project" value="UniProtKB-EC"/>
</dbReference>
<dbReference type="InterPro" id="IPR001555">
    <property type="entry name" value="GART_AS"/>
</dbReference>
<keyword evidence="4" id="KW-0658">Purine biosynthesis</keyword>
<evidence type="ECO:0000256" key="2">
    <source>
        <dbReference type="ARBA" id="ARBA00012254"/>
    </source>
</evidence>
<gene>
    <name evidence="10" type="ORF">F383_14610</name>
</gene>
<evidence type="ECO:0000256" key="4">
    <source>
        <dbReference type="ARBA" id="ARBA00022755"/>
    </source>
</evidence>
<evidence type="ECO:0000259" key="9">
    <source>
        <dbReference type="Pfam" id="PF00551"/>
    </source>
</evidence>
<keyword evidence="11" id="KW-1185">Reference proteome</keyword>
<dbReference type="SUPFAM" id="SSF53328">
    <property type="entry name" value="Formyltransferase"/>
    <property type="match status" value="1"/>
</dbReference>
<dbReference type="InterPro" id="IPR036477">
    <property type="entry name" value="Formyl_transf_N_sf"/>
</dbReference>
<dbReference type="Gene3D" id="3.40.50.170">
    <property type="entry name" value="Formyl transferase, N-terminal domain"/>
    <property type="match status" value="2"/>
</dbReference>
<evidence type="ECO:0000256" key="1">
    <source>
        <dbReference type="ARBA" id="ARBA00005054"/>
    </source>
</evidence>
<evidence type="ECO:0000256" key="8">
    <source>
        <dbReference type="ARBA" id="ARBA00047664"/>
    </source>
</evidence>
<evidence type="ECO:0000313" key="10">
    <source>
        <dbReference type="EMBL" id="KHG10217.1"/>
    </source>
</evidence>
<accession>A0A0B0NC16</accession>
<name>A0A0B0NC16_GOSAR</name>
<dbReference type="GO" id="GO:0006189">
    <property type="term" value="P:'de novo' IMP biosynthetic process"/>
    <property type="evidence" value="ECO:0007669"/>
    <property type="project" value="UniProtKB-UniPathway"/>
</dbReference>
<evidence type="ECO:0000256" key="7">
    <source>
        <dbReference type="ARBA" id="ARBA00041682"/>
    </source>
</evidence>
<dbReference type="PANTHER" id="PTHR43369">
    <property type="entry name" value="PHOSPHORIBOSYLGLYCINAMIDE FORMYLTRANSFERASE"/>
    <property type="match status" value="1"/>
</dbReference>
<dbReference type="InterPro" id="IPR002376">
    <property type="entry name" value="Formyl_transf_N"/>
</dbReference>
<dbReference type="PANTHER" id="PTHR43369:SF2">
    <property type="entry name" value="PHOSPHORIBOSYLGLYCINAMIDE FORMYLTRANSFERASE"/>
    <property type="match status" value="1"/>
</dbReference>
<dbReference type="CDD" id="cd08645">
    <property type="entry name" value="FMT_core_GART"/>
    <property type="match status" value="1"/>
</dbReference>
<dbReference type="GO" id="GO:0009507">
    <property type="term" value="C:chloroplast"/>
    <property type="evidence" value="ECO:0007669"/>
    <property type="project" value="TreeGrafter"/>
</dbReference>
<feature type="domain" description="Formyl transferase N-terminal" evidence="9">
    <location>
        <begin position="157"/>
        <end position="249"/>
    </location>
</feature>
<dbReference type="Pfam" id="PF00551">
    <property type="entry name" value="Formyl_trans_N"/>
    <property type="match status" value="1"/>
</dbReference>
<evidence type="ECO:0000256" key="5">
    <source>
        <dbReference type="ARBA" id="ARBA00038440"/>
    </source>
</evidence>
<dbReference type="EC" id="2.1.2.2" evidence="2"/>
<dbReference type="UniPathway" id="UPA00074">
    <property type="reaction ID" value="UER00126"/>
</dbReference>
<evidence type="ECO:0000256" key="3">
    <source>
        <dbReference type="ARBA" id="ARBA00022679"/>
    </source>
</evidence>
<dbReference type="EMBL" id="KN393378">
    <property type="protein sequence ID" value="KHG10217.1"/>
    <property type="molecule type" value="Genomic_DNA"/>
</dbReference>
<reference evidence="11" key="1">
    <citation type="submission" date="2014-09" db="EMBL/GenBank/DDBJ databases">
        <authorList>
            <person name="Mudge J."/>
            <person name="Ramaraj T."/>
            <person name="Lindquist I.E."/>
            <person name="Bharti A.K."/>
            <person name="Sundararajan A."/>
            <person name="Cameron C.T."/>
            <person name="Woodward J.E."/>
            <person name="May G.D."/>
            <person name="Brubaker C."/>
            <person name="Broadhvest J."/>
            <person name="Wilkins T.A."/>
        </authorList>
    </citation>
    <scope>NUCLEOTIDE SEQUENCE</scope>
    <source>
        <strain evidence="11">cv. AKA8401</strain>
    </source>
</reference>
<evidence type="ECO:0000256" key="6">
    <source>
        <dbReference type="ARBA" id="ARBA00041324"/>
    </source>
</evidence>
<sequence>MESQSLFSGFCSNSITPLYRNPQNPLSSSPPSLSYPCFNQSKYQVSFENQYFLSSQRLRSVRRLLCKNSVEKVSNLVSEKEGSKSWVKRKRLAVFVSGGGSNFRSINQACIEGSVNGDVVVLVTNKHACGGSQYARDKGIPVILFPKTKDEPGGLSPDDLVKVLRSIFNIHPSLLPSFGGKGYYGMKVHKAVIASGARYSGATIHFVDEHYDTGRILAQKIVPVLANDTAEELAARVLREEHKLYVEVTAALCEDRIVWREDGVPLIQSKENPEEYY</sequence>
<dbReference type="InterPro" id="IPR004607">
    <property type="entry name" value="GART"/>
</dbReference>
<dbReference type="Proteomes" id="UP000032142">
    <property type="component" value="Unassembled WGS sequence"/>
</dbReference>
<keyword evidence="3 10" id="KW-0808">Transferase</keyword>
<proteinExistence type="inferred from homology"/>
<protein>
    <recommendedName>
        <fullName evidence="2">phosphoribosylglycinamide formyltransferase 1</fullName>
        <ecNumber evidence="2">2.1.2.2</ecNumber>
    </recommendedName>
    <alternativeName>
        <fullName evidence="7">5'-phosphoribosylglycinamide transformylase</fullName>
    </alternativeName>
    <alternativeName>
        <fullName evidence="6">GAR transformylase</fullName>
    </alternativeName>
</protein>
<dbReference type="AlphaFoldDB" id="A0A0B0NC16"/>
<comment type="pathway">
    <text evidence="1">Purine metabolism; IMP biosynthesis via de novo pathway; N(2)-formyl-N(1)-(5-phospho-D-ribosyl)glycinamide from N(1)-(5-phospho-D-ribosyl)glycinamide (10-formyl THF route): step 1/1.</text>
</comment>
<comment type="similarity">
    <text evidence="5">Belongs to the GART family.</text>
</comment>
<evidence type="ECO:0000313" key="11">
    <source>
        <dbReference type="Proteomes" id="UP000032142"/>
    </source>
</evidence>
<dbReference type="PROSITE" id="PS00373">
    <property type="entry name" value="GART"/>
    <property type="match status" value="1"/>
</dbReference>